<protein>
    <submittedName>
        <fullName evidence="1">Uncharacterized protein</fullName>
    </submittedName>
</protein>
<evidence type="ECO:0000313" key="1">
    <source>
        <dbReference type="EMBL" id="KKN05335.1"/>
    </source>
</evidence>
<organism evidence="1">
    <name type="scientific">marine sediment metagenome</name>
    <dbReference type="NCBI Taxonomy" id="412755"/>
    <lineage>
        <taxon>unclassified sequences</taxon>
        <taxon>metagenomes</taxon>
        <taxon>ecological metagenomes</taxon>
    </lineage>
</organism>
<accession>A0A0F9MDC1</accession>
<reference evidence="1" key="1">
    <citation type="journal article" date="2015" name="Nature">
        <title>Complex archaea that bridge the gap between prokaryotes and eukaryotes.</title>
        <authorList>
            <person name="Spang A."/>
            <person name="Saw J.H."/>
            <person name="Jorgensen S.L."/>
            <person name="Zaremba-Niedzwiedzka K."/>
            <person name="Martijn J."/>
            <person name="Lind A.E."/>
            <person name="van Eijk R."/>
            <person name="Schleper C."/>
            <person name="Guy L."/>
            <person name="Ettema T.J."/>
        </authorList>
    </citation>
    <scope>NUCLEOTIDE SEQUENCE</scope>
</reference>
<dbReference type="AlphaFoldDB" id="A0A0F9MDC1"/>
<dbReference type="EMBL" id="LAZR01004817">
    <property type="protein sequence ID" value="KKN05335.1"/>
    <property type="molecule type" value="Genomic_DNA"/>
</dbReference>
<comment type="caution">
    <text evidence="1">The sequence shown here is derived from an EMBL/GenBank/DDBJ whole genome shotgun (WGS) entry which is preliminary data.</text>
</comment>
<gene>
    <name evidence="1" type="ORF">LCGC14_1088350</name>
</gene>
<sequence>MTLHEVNLSSQYFRLFLREVGWNTESDDWHTIVRTVLFKSTRKKWMILQELEKGKAYLFMIRAFQSCSFYESEPVKVDIVAFQYIAALAILYKPA</sequence>
<proteinExistence type="predicted"/>
<name>A0A0F9MDC1_9ZZZZ</name>